<proteinExistence type="predicted"/>
<accession>A0ABV1QDY6</accession>
<dbReference type="EMBL" id="JBEJUE010000057">
    <property type="protein sequence ID" value="MER0429368.1"/>
    <property type="molecule type" value="Genomic_DNA"/>
</dbReference>
<keyword evidence="2" id="KW-1185">Reference proteome</keyword>
<reference evidence="1 2" key="1">
    <citation type="submission" date="2024-01" db="EMBL/GenBank/DDBJ databases">
        <title>Metagenomic exploration of the rhizosphere soil microbial community and their significance in facilitating the development of wild simulated ginseng.</title>
        <authorList>
            <person name="Huang J."/>
        </authorList>
    </citation>
    <scope>NUCLEOTIDE SEQUENCE [LARGE SCALE GENOMIC DNA]</scope>
    <source>
        <strain evidence="1 2">WY141</strain>
    </source>
</reference>
<dbReference type="RefSeq" id="WP_350241362.1">
    <property type="nucleotide sequence ID" value="NZ_JBEJUE010000057.1"/>
</dbReference>
<protein>
    <submittedName>
        <fullName evidence="1">Uncharacterized protein</fullName>
    </submittedName>
</protein>
<name>A0ABV1QDY6_STRMI</name>
<organism evidence="1 2">
    <name type="scientific">Streptomyces microflavus</name>
    <name type="common">Streptomyces lipmanii</name>
    <dbReference type="NCBI Taxonomy" id="1919"/>
    <lineage>
        <taxon>Bacteria</taxon>
        <taxon>Bacillati</taxon>
        <taxon>Actinomycetota</taxon>
        <taxon>Actinomycetes</taxon>
        <taxon>Kitasatosporales</taxon>
        <taxon>Streptomycetaceae</taxon>
        <taxon>Streptomyces</taxon>
    </lineage>
</organism>
<comment type="caution">
    <text evidence="1">The sequence shown here is derived from an EMBL/GenBank/DDBJ whole genome shotgun (WGS) entry which is preliminary data.</text>
</comment>
<dbReference type="Proteomes" id="UP001456562">
    <property type="component" value="Unassembled WGS sequence"/>
</dbReference>
<evidence type="ECO:0000313" key="1">
    <source>
        <dbReference type="EMBL" id="MER0429368.1"/>
    </source>
</evidence>
<evidence type="ECO:0000313" key="2">
    <source>
        <dbReference type="Proteomes" id="UP001456562"/>
    </source>
</evidence>
<gene>
    <name evidence="1" type="ORF">ABR748_34995</name>
</gene>
<sequence>MFWKGHDRTKKGAVYGVNSPNTQSARTVWLPDGQPPAAAPVIDPEAVARRAAA</sequence>